<dbReference type="NCBIfam" id="NF038186">
    <property type="entry name" value="YPDG_rpt"/>
    <property type="match status" value="4"/>
</dbReference>
<dbReference type="SUPFAM" id="SSF49452">
    <property type="entry name" value="Starch-binding domain-like"/>
    <property type="match status" value="2"/>
</dbReference>
<evidence type="ECO:0000256" key="4">
    <source>
        <dbReference type="SAM" id="MobiDB-lite"/>
    </source>
</evidence>
<evidence type="ECO:0000256" key="1">
    <source>
        <dbReference type="ARBA" id="ARBA00007257"/>
    </source>
</evidence>
<protein>
    <recommendedName>
        <fullName evidence="6">Long Rib domain-containing protein</fullName>
    </recommendedName>
</protein>
<dbReference type="PANTHER" id="PTHR36108:SF13">
    <property type="entry name" value="COLOSSIN-B-RELATED"/>
    <property type="match status" value="1"/>
</dbReference>
<dbReference type="Pfam" id="PF18957">
    <property type="entry name" value="RibLong"/>
    <property type="match status" value="4"/>
</dbReference>
<keyword evidence="5" id="KW-0472">Membrane</keyword>
<dbReference type="InterPro" id="IPR044055">
    <property type="entry name" value="RibLong"/>
</dbReference>
<evidence type="ECO:0000256" key="3">
    <source>
        <dbReference type="ARBA" id="ARBA00022729"/>
    </source>
</evidence>
<keyword evidence="2" id="KW-0964">Secreted</keyword>
<feature type="domain" description="Long Rib" evidence="6">
    <location>
        <begin position="1542"/>
        <end position="1624"/>
    </location>
</feature>
<proteinExistence type="inferred from homology"/>
<comment type="caution">
    <text evidence="7">The sequence shown here is derived from an EMBL/GenBank/DDBJ whole genome shotgun (WGS) entry which is preliminary data.</text>
</comment>
<feature type="transmembrane region" description="Helical" evidence="5">
    <location>
        <begin position="1642"/>
        <end position="1665"/>
    </location>
</feature>
<feature type="domain" description="Long Rib" evidence="6">
    <location>
        <begin position="1447"/>
        <end position="1532"/>
    </location>
</feature>
<comment type="similarity">
    <text evidence="1">Belongs to the serine-aspartate repeat-containing protein (SDr) family.</text>
</comment>
<keyword evidence="5" id="KW-0812">Transmembrane</keyword>
<dbReference type="SUPFAM" id="SSF49478">
    <property type="entry name" value="Cna protein B-type domain"/>
    <property type="match status" value="3"/>
</dbReference>
<feature type="domain" description="Long Rib" evidence="6">
    <location>
        <begin position="1246"/>
        <end position="1341"/>
    </location>
</feature>
<dbReference type="GO" id="GO:0030246">
    <property type="term" value="F:carbohydrate binding"/>
    <property type="evidence" value="ECO:0007669"/>
    <property type="project" value="InterPro"/>
</dbReference>
<dbReference type="Proteomes" id="UP000591626">
    <property type="component" value="Unassembled WGS sequence"/>
</dbReference>
<sequence>MSRYSDDPRRVHRPRGMRITAVATVLALAGTVAEVPLGTFTPVAHAQRAPILQPGIDHGEVRIENGNWRGAVFFNGSMRVKTVSIEFVPPETAPPPLFASKVNSAPKDDPVFKRIPEVSQFRLEHRVYRNRQEVVLKTYEVTVHRSIATTPSGNYAIRLRYELPEELQVERMHRLILWGMGKGGYPTPMAGGGSRYTVPMVNMASPGKVRVHNPDEEPVGRPKVLVNRKWTNRQGKEIVLQGEEAVADNGSYWLTSNNPGTTYQIGVRPPAGFVSPATKPWKDEATAPDFDLYPITVTGRVIDDKGVGISGARVTVGGKSAQTDQSGNFTVPKVPVPKDPEDKYTLVVGETEDSQGTEVDGVVVKDQRVNRIADPIVVQRKQQYGKVSGKVNGLPERTKVKVRVVGTNTVVDTDENAEFTIPNLAVGKHVLEVVPESLPKGYSVTQTADVDVKRATTANANFTATRDKGSISGVISGVPADKQVKIRVTGPEILEQTVSGGHYSFPDLPTGNYRVEVIKDSVPRGYSVTGPQNAKVEKYENRTVGFAVIADNVTGVIKVVDDANRPVADATVTVDGRTETTTAEGLATFGDLAPGAYTAAVSAARGKYSGASQGFALYPGDNDPVTVKVGSLNQAGGIVVDDLGQAVAGARVVIKQGSRVIDTVPTTPDGNFDAGTLPAGNYTAEVARTNTYGAASTNFTVEPGGDTESVMLKVALHRGSIKVVTSGPLAPTEVFLNGGPKNEYLPIEETGGSFVLNDLYPGKYTLGAHAPEGYSIEGGGDVDINPNDTSEKTLNVVRNLGNIAGSVTGLPSGQPAEIQVRGADQNTAGVKKTAAVVNGEYSIADLPTGTYTVEIADLQGYSAPSQAAKVKKDSTETHDFALALDKVDLVLQVVDDTGHPVANAKLDVAGRTVNTNAEGMATVEDILPGTYTAKAAESETHSEGSREITLQPGKHGSGEILVKTLNAVSGTLLDDLSAPVANAPILITQNGKENAKDTTDAHGRFNAGKLHAGEYTVQVESSDNHGGTTQRFSVEPNKPRDLELTVALVKGSVNISVTGDAEPESITITGGPKDETRKVEKVDGKYVVDGLYPGDYTVTAKAPSNHTVTRENDGKVTVKPTEQSNLGITVKKEPATSNPAPQPDPFVWAPVVVHAGEVGIGTPTRKGSSDPVPSGFTTNGVEKVISGNKTEQVAPKDSWIRVEQDGTVVATPPRDAAPGTYRVEVNTPTGQREVVEVVVAEEKPMADRYTVEWAKTPVPAGVERSSSSPRAQVVERGFTYDDRVLPAGTTFKPNAKGVTIDAKGSITFKPEANAKRGTHTAPVTITFPDGSSKTVNAVFEVGEPMLADLANLGYEDEIMVVPGLSATVLRTGDAALPEGTTFKMKSGSSLGGWSATVDANTGDVRVNAPKVNARPLTVKVIAYFQDGSTKELEARARLATASAHAVKNSISYPSTTVRVGNTVAVAAVGDAVKGAVFDVIDNAGLDVGVNRSTGALRITAPKNAEIDETYKPLIQVRYPDGSAREITATVTVPSDAATFDAGYVGANVPIGGEARPEPSSKLPEGTRFSIDGFNEQGWTATIDEKTGRITARSNGSVPNGKTTSVKVRVTYPDGSSELVNVPLTARAPEEVVVEDKGSSTSVGWIAVLVGALALLAGVGFAAFLNQDKIMQVLGR</sequence>
<reference evidence="7 8" key="1">
    <citation type="submission" date="2020-03" db="EMBL/GenBank/DDBJ databases">
        <title>Draft genome sequences of bacterial isolates from the female urobiome.</title>
        <authorList>
            <person name="Miller-Ensminger T."/>
            <person name="Wolfe A.J."/>
            <person name="Putonti C."/>
        </authorList>
    </citation>
    <scope>NUCLEOTIDE SEQUENCE [LARGE SCALE GENOMIC DNA]</scope>
    <source>
        <strain evidence="7 8">UMB8490</strain>
    </source>
</reference>
<dbReference type="PANTHER" id="PTHR36108">
    <property type="entry name" value="COLOSSIN-B-RELATED"/>
    <property type="match status" value="1"/>
</dbReference>
<dbReference type="EMBL" id="JAAUVV010000022">
    <property type="protein sequence ID" value="NJJ04667.1"/>
    <property type="molecule type" value="Genomic_DNA"/>
</dbReference>
<keyword evidence="5" id="KW-1133">Transmembrane helix</keyword>
<name>A0AAP7CCV5_9CORY</name>
<dbReference type="Gene3D" id="2.60.40.1120">
    <property type="entry name" value="Carboxypeptidase-like, regulatory domain"/>
    <property type="match status" value="7"/>
</dbReference>
<dbReference type="InterPro" id="IPR013784">
    <property type="entry name" value="Carb-bd-like_fold"/>
</dbReference>
<dbReference type="InterPro" id="IPR008969">
    <property type="entry name" value="CarboxyPept-like_regulatory"/>
</dbReference>
<evidence type="ECO:0000313" key="8">
    <source>
        <dbReference type="Proteomes" id="UP000591626"/>
    </source>
</evidence>
<feature type="region of interest" description="Disordered" evidence="4">
    <location>
        <begin position="1161"/>
        <end position="1180"/>
    </location>
</feature>
<organism evidence="7 8">
    <name type="scientific">Corynebacterium coyleae</name>
    <dbReference type="NCBI Taxonomy" id="53374"/>
    <lineage>
        <taxon>Bacteria</taxon>
        <taxon>Bacillati</taxon>
        <taxon>Actinomycetota</taxon>
        <taxon>Actinomycetes</taxon>
        <taxon>Mycobacteriales</taxon>
        <taxon>Corynebacteriaceae</taxon>
        <taxon>Corynebacterium</taxon>
    </lineage>
</organism>
<dbReference type="SUPFAM" id="SSF49464">
    <property type="entry name" value="Carboxypeptidase regulatory domain-like"/>
    <property type="match status" value="1"/>
</dbReference>
<feature type="domain" description="Long Rib" evidence="6">
    <location>
        <begin position="1353"/>
        <end position="1434"/>
    </location>
</feature>
<dbReference type="RefSeq" id="WP_167617219.1">
    <property type="nucleotide sequence ID" value="NZ_JAAUVV010000022.1"/>
</dbReference>
<evidence type="ECO:0000256" key="5">
    <source>
        <dbReference type="SAM" id="Phobius"/>
    </source>
</evidence>
<evidence type="ECO:0000256" key="2">
    <source>
        <dbReference type="ARBA" id="ARBA00022525"/>
    </source>
</evidence>
<evidence type="ECO:0000259" key="6">
    <source>
        <dbReference type="Pfam" id="PF18957"/>
    </source>
</evidence>
<accession>A0AAP7CCV5</accession>
<evidence type="ECO:0000313" key="7">
    <source>
        <dbReference type="EMBL" id="NJJ04667.1"/>
    </source>
</evidence>
<gene>
    <name evidence="7" type="ORF">HC138_09950</name>
</gene>
<dbReference type="Pfam" id="PF13620">
    <property type="entry name" value="CarboxypepD_reg"/>
    <property type="match status" value="2"/>
</dbReference>
<keyword evidence="3" id="KW-0732">Signal</keyword>